<dbReference type="InterPro" id="IPR027417">
    <property type="entry name" value="P-loop_NTPase"/>
</dbReference>
<evidence type="ECO:0000259" key="7">
    <source>
        <dbReference type="SMART" id="SM00833"/>
    </source>
</evidence>
<dbReference type="InterPro" id="IPR051316">
    <property type="entry name" value="Zinc-reg_GTPase_activator"/>
</dbReference>
<dbReference type="SMART" id="SM00833">
    <property type="entry name" value="CobW_C"/>
    <property type="match status" value="1"/>
</dbReference>
<dbReference type="AlphaFoldDB" id="A0AAV3U7C3"/>
<comment type="similarity">
    <text evidence="4">Belongs to the SIMIBI class G3E GTPase family. ZNG1 subfamily.</text>
</comment>
<dbReference type="InterPro" id="IPR036627">
    <property type="entry name" value="CobW-likC_sf"/>
</dbReference>
<keyword evidence="3" id="KW-0143">Chaperone</keyword>
<protein>
    <submittedName>
        <fullName evidence="8">GTP-binding protein</fullName>
    </submittedName>
</protein>
<evidence type="ECO:0000313" key="8">
    <source>
        <dbReference type="EMBL" id="GAA4955891.1"/>
    </source>
</evidence>
<keyword evidence="1" id="KW-0547">Nucleotide-binding</keyword>
<dbReference type="GO" id="GO:0000166">
    <property type="term" value="F:nucleotide binding"/>
    <property type="evidence" value="ECO:0007669"/>
    <property type="project" value="UniProtKB-KW"/>
</dbReference>
<dbReference type="SUPFAM" id="SSF90002">
    <property type="entry name" value="Hypothetical protein YjiA, C-terminal domain"/>
    <property type="match status" value="1"/>
</dbReference>
<dbReference type="PANTHER" id="PTHR13748">
    <property type="entry name" value="COBW-RELATED"/>
    <property type="match status" value="1"/>
</dbReference>
<comment type="catalytic activity">
    <reaction evidence="6">
        <text>GTP + H2O = GDP + phosphate + H(+)</text>
        <dbReference type="Rhea" id="RHEA:19669"/>
        <dbReference type="ChEBI" id="CHEBI:15377"/>
        <dbReference type="ChEBI" id="CHEBI:15378"/>
        <dbReference type="ChEBI" id="CHEBI:37565"/>
        <dbReference type="ChEBI" id="CHEBI:43474"/>
        <dbReference type="ChEBI" id="CHEBI:58189"/>
    </reaction>
    <physiologicalReaction direction="left-to-right" evidence="6">
        <dbReference type="Rhea" id="RHEA:19670"/>
    </physiologicalReaction>
</comment>
<sequence>MSKKFSPIPVTVISGFLGAGKTTLLNRILNGDHGRKIAVMVNDFGEINIDSQLIVSAEQSMVNLSNGCICCTVESDLIEQLHKLISLRERPEYILIETSGVSDPSKVVNTLCYPQFRQQLTVDAVVAIIDADNFSSLDGDRRKLAMDQLSVADIVVINKTDLATTRQVESFRQQWLYPYARVFETQFADIPVELLLGTELFETNHSPSKSGHQCNANCDHNHNQQFATYSWESDQPLSLSKLRHALKQLPENLYRAKGFVYLAESPKHRCKVHLVGSRVEIEKEERWQQMPKNQLVMIGWNNLDAAHLNQALENCYS</sequence>
<evidence type="ECO:0000313" key="9">
    <source>
        <dbReference type="Proteomes" id="UP001409585"/>
    </source>
</evidence>
<proteinExistence type="inferred from homology"/>
<dbReference type="GO" id="GO:0016787">
    <property type="term" value="F:hydrolase activity"/>
    <property type="evidence" value="ECO:0007669"/>
    <property type="project" value="UniProtKB-KW"/>
</dbReference>
<keyword evidence="9" id="KW-1185">Reference proteome</keyword>
<organism evidence="8 9">
    <name type="scientific">Halioxenophilus aromaticivorans</name>
    <dbReference type="NCBI Taxonomy" id="1306992"/>
    <lineage>
        <taxon>Bacteria</taxon>
        <taxon>Pseudomonadati</taxon>
        <taxon>Pseudomonadota</taxon>
        <taxon>Gammaproteobacteria</taxon>
        <taxon>Alteromonadales</taxon>
        <taxon>Alteromonadaceae</taxon>
        <taxon>Halioxenophilus</taxon>
    </lineage>
</organism>
<keyword evidence="2" id="KW-0378">Hydrolase</keyword>
<dbReference type="InterPro" id="IPR003495">
    <property type="entry name" value="CobW/HypB/UreG_nucleotide-bd"/>
</dbReference>
<evidence type="ECO:0000256" key="2">
    <source>
        <dbReference type="ARBA" id="ARBA00022801"/>
    </source>
</evidence>
<comment type="function">
    <text evidence="5">Zinc chaperone that directly transfers zinc cofactor to target proteins, thereby activating them. Zinc is transferred from the CXCC motif in the GTPase domain to the zinc binding site in target proteins in a process requiring GTP hydrolysis.</text>
</comment>
<dbReference type="Pfam" id="PF07683">
    <property type="entry name" value="CobW_C"/>
    <property type="match status" value="1"/>
</dbReference>
<dbReference type="EMBL" id="BAABLX010000071">
    <property type="protein sequence ID" value="GAA4955891.1"/>
    <property type="molecule type" value="Genomic_DNA"/>
</dbReference>
<dbReference type="Gene3D" id="3.40.50.300">
    <property type="entry name" value="P-loop containing nucleotide triphosphate hydrolases"/>
    <property type="match status" value="1"/>
</dbReference>
<evidence type="ECO:0000256" key="6">
    <source>
        <dbReference type="ARBA" id="ARBA00049117"/>
    </source>
</evidence>
<accession>A0AAV3U7C3</accession>
<name>A0AAV3U7C3_9ALTE</name>
<dbReference type="SUPFAM" id="SSF52540">
    <property type="entry name" value="P-loop containing nucleoside triphosphate hydrolases"/>
    <property type="match status" value="1"/>
</dbReference>
<comment type="caution">
    <text evidence="8">The sequence shown here is derived from an EMBL/GenBank/DDBJ whole genome shotgun (WGS) entry which is preliminary data.</text>
</comment>
<evidence type="ECO:0000256" key="3">
    <source>
        <dbReference type="ARBA" id="ARBA00023186"/>
    </source>
</evidence>
<dbReference type="Pfam" id="PF02492">
    <property type="entry name" value="cobW"/>
    <property type="match status" value="1"/>
</dbReference>
<dbReference type="Proteomes" id="UP001409585">
    <property type="component" value="Unassembled WGS sequence"/>
</dbReference>
<dbReference type="CDD" id="cd03112">
    <property type="entry name" value="CobW-like"/>
    <property type="match status" value="1"/>
</dbReference>
<evidence type="ECO:0000256" key="1">
    <source>
        <dbReference type="ARBA" id="ARBA00022741"/>
    </source>
</evidence>
<reference evidence="9" key="1">
    <citation type="journal article" date="2019" name="Int. J. Syst. Evol. Microbiol.">
        <title>The Global Catalogue of Microorganisms (GCM) 10K type strain sequencing project: providing services to taxonomists for standard genome sequencing and annotation.</title>
        <authorList>
            <consortium name="The Broad Institute Genomics Platform"/>
            <consortium name="The Broad Institute Genome Sequencing Center for Infectious Disease"/>
            <person name="Wu L."/>
            <person name="Ma J."/>
        </authorList>
    </citation>
    <scope>NUCLEOTIDE SEQUENCE [LARGE SCALE GENOMIC DNA]</scope>
    <source>
        <strain evidence="9">JCM 19134</strain>
    </source>
</reference>
<dbReference type="RefSeq" id="WP_345426610.1">
    <property type="nucleotide sequence ID" value="NZ_AP031496.1"/>
</dbReference>
<gene>
    <name evidence="8" type="ORF">GCM10025791_40160</name>
</gene>
<evidence type="ECO:0000256" key="4">
    <source>
        <dbReference type="ARBA" id="ARBA00034320"/>
    </source>
</evidence>
<feature type="domain" description="CobW C-terminal" evidence="7">
    <location>
        <begin position="226"/>
        <end position="316"/>
    </location>
</feature>
<evidence type="ECO:0000256" key="5">
    <source>
        <dbReference type="ARBA" id="ARBA00045658"/>
    </source>
</evidence>
<dbReference type="InterPro" id="IPR011629">
    <property type="entry name" value="CobW-like_C"/>
</dbReference>
<dbReference type="Gene3D" id="3.30.1220.10">
    <property type="entry name" value="CobW-like, C-terminal domain"/>
    <property type="match status" value="1"/>
</dbReference>